<comment type="caution">
    <text evidence="7">The sequence shown here is derived from an EMBL/GenBank/DDBJ whole genome shotgun (WGS) entry which is preliminary data.</text>
</comment>
<reference evidence="7 8" key="1">
    <citation type="submission" date="2017-10" db="EMBL/GenBank/DDBJ databases">
        <title>Bacillus sp. nov., a halophilic bacterium isolated from a Yangshapao Lake.</title>
        <authorList>
            <person name="Wang H."/>
        </authorList>
    </citation>
    <scope>NUCLEOTIDE SEQUENCE [LARGE SCALE GENOMIC DNA]</scope>
    <source>
        <strain evidence="7 8">YSP-3</strain>
    </source>
</reference>
<dbReference type="GO" id="GO:0051287">
    <property type="term" value="F:NAD binding"/>
    <property type="evidence" value="ECO:0007669"/>
    <property type="project" value="InterPro"/>
</dbReference>
<dbReference type="InterPro" id="IPR043322">
    <property type="entry name" value="CtBP"/>
</dbReference>
<evidence type="ECO:0000256" key="2">
    <source>
        <dbReference type="ARBA" id="ARBA00023002"/>
    </source>
</evidence>
<sequence>MAKYKVVVTDSEYTSFEPEKDVFSDLDVELVFEQCRTEEEVIEKCRDADALLNQYAPLGTKVIEALDNCKVIARYGVGFNTVDVAKANEKGIVVSNVTDYCLDEVADHAMALLLASARKTVLLNQNVKAGEWDFNAAAPMYRLRGSTLGLIGFGNIPQNLTKKAQAFGLRVIAFDPFVPEEMAGELGVELLELNEVCRESDYISVHLPLNARTEKIISKDQFAAMKETACIINTARGPIIDEQALIDALRKKEIAGAALDVLEKEPVEKNNPLLTMDQVILNPHAAFYSVEAEQELKRKSAQNIADVLNGFFPKYLVNREVEDRLSLETKY</sequence>
<dbReference type="InterPro" id="IPR050418">
    <property type="entry name" value="D-iso_2-hydroxyacid_DH_PdxB"/>
</dbReference>
<dbReference type="FunFam" id="3.40.50.720:FF:000203">
    <property type="entry name" value="D-3-phosphoglycerate dehydrogenase (SerA)"/>
    <property type="match status" value="1"/>
</dbReference>
<dbReference type="Gene3D" id="3.40.50.720">
    <property type="entry name" value="NAD(P)-binding Rossmann-like Domain"/>
    <property type="match status" value="2"/>
</dbReference>
<dbReference type="GO" id="GO:0003714">
    <property type="term" value="F:transcription corepressor activity"/>
    <property type="evidence" value="ECO:0007669"/>
    <property type="project" value="InterPro"/>
</dbReference>
<dbReference type="GO" id="GO:0016616">
    <property type="term" value="F:oxidoreductase activity, acting on the CH-OH group of donors, NAD or NADP as acceptor"/>
    <property type="evidence" value="ECO:0007669"/>
    <property type="project" value="InterPro"/>
</dbReference>
<dbReference type="PANTHER" id="PTHR43761">
    <property type="entry name" value="D-ISOMER SPECIFIC 2-HYDROXYACID DEHYDROGENASE FAMILY PROTEIN (AFU_ORTHOLOGUE AFUA_1G13630)"/>
    <property type="match status" value="1"/>
</dbReference>
<dbReference type="InterPro" id="IPR006140">
    <property type="entry name" value="D-isomer_DH_NAD-bd"/>
</dbReference>
<dbReference type="Pfam" id="PF00389">
    <property type="entry name" value="2-Hacid_dh"/>
    <property type="match status" value="1"/>
</dbReference>
<feature type="domain" description="D-isomer specific 2-hydroxyacid dehydrogenase catalytic" evidence="5">
    <location>
        <begin position="17"/>
        <end position="318"/>
    </location>
</feature>
<feature type="domain" description="D-isomer specific 2-hydroxyacid dehydrogenase NAD-binding" evidence="6">
    <location>
        <begin position="110"/>
        <end position="286"/>
    </location>
</feature>
<dbReference type="PANTHER" id="PTHR43761:SF1">
    <property type="entry name" value="D-ISOMER SPECIFIC 2-HYDROXYACID DEHYDROGENASE CATALYTIC DOMAIN-CONTAINING PROTEIN-RELATED"/>
    <property type="match status" value="1"/>
</dbReference>
<evidence type="ECO:0000259" key="5">
    <source>
        <dbReference type="Pfam" id="PF00389"/>
    </source>
</evidence>
<dbReference type="InterPro" id="IPR029753">
    <property type="entry name" value="D-isomer_DH_CS"/>
</dbReference>
<gene>
    <name evidence="7" type="ORF">CR205_18930</name>
</gene>
<dbReference type="InterPro" id="IPR036291">
    <property type="entry name" value="NAD(P)-bd_dom_sf"/>
</dbReference>
<evidence type="ECO:0000256" key="3">
    <source>
        <dbReference type="ARBA" id="ARBA00023027"/>
    </source>
</evidence>
<accession>A0A2W0HF97</accession>
<dbReference type="AlphaFoldDB" id="A0A2W0HF97"/>
<dbReference type="SUPFAM" id="SSF52283">
    <property type="entry name" value="Formate/glycerate dehydrogenase catalytic domain-like"/>
    <property type="match status" value="1"/>
</dbReference>
<dbReference type="InterPro" id="IPR006139">
    <property type="entry name" value="D-isomer_2_OHA_DH_cat_dom"/>
</dbReference>
<name>A0A2W0HF97_9BACI</name>
<keyword evidence="3" id="KW-0520">NAD</keyword>
<dbReference type="CDD" id="cd05299">
    <property type="entry name" value="CtBP_dh"/>
    <property type="match status" value="1"/>
</dbReference>
<dbReference type="SUPFAM" id="SSF51735">
    <property type="entry name" value="NAD(P)-binding Rossmann-fold domains"/>
    <property type="match status" value="1"/>
</dbReference>
<evidence type="ECO:0000313" key="8">
    <source>
        <dbReference type="Proteomes" id="UP000248066"/>
    </source>
</evidence>
<dbReference type="Pfam" id="PF02826">
    <property type="entry name" value="2-Hacid_dh_C"/>
    <property type="match status" value="1"/>
</dbReference>
<evidence type="ECO:0000259" key="6">
    <source>
        <dbReference type="Pfam" id="PF02826"/>
    </source>
</evidence>
<keyword evidence="2 4" id="KW-0560">Oxidoreductase</keyword>
<dbReference type="OrthoDB" id="9805416at2"/>
<comment type="similarity">
    <text evidence="1 4">Belongs to the D-isomer specific 2-hydroxyacid dehydrogenase family.</text>
</comment>
<organism evidence="7 8">
    <name type="scientific">Alteribacter lacisalsi</name>
    <dbReference type="NCBI Taxonomy" id="2045244"/>
    <lineage>
        <taxon>Bacteria</taxon>
        <taxon>Bacillati</taxon>
        <taxon>Bacillota</taxon>
        <taxon>Bacilli</taxon>
        <taxon>Bacillales</taxon>
        <taxon>Bacillaceae</taxon>
        <taxon>Alteribacter</taxon>
    </lineage>
</organism>
<dbReference type="EMBL" id="PDOF01000004">
    <property type="protein sequence ID" value="PYZ95592.1"/>
    <property type="molecule type" value="Genomic_DNA"/>
</dbReference>
<evidence type="ECO:0000256" key="1">
    <source>
        <dbReference type="ARBA" id="ARBA00005854"/>
    </source>
</evidence>
<keyword evidence="8" id="KW-1185">Reference proteome</keyword>
<proteinExistence type="inferred from homology"/>
<protein>
    <submittedName>
        <fullName evidence="7">Hydroxyacid dehydrogenase</fullName>
    </submittedName>
</protein>
<dbReference type="PROSITE" id="PS00671">
    <property type="entry name" value="D_2_HYDROXYACID_DH_3"/>
    <property type="match status" value="1"/>
</dbReference>
<evidence type="ECO:0000256" key="4">
    <source>
        <dbReference type="RuleBase" id="RU003719"/>
    </source>
</evidence>
<dbReference type="Proteomes" id="UP000248066">
    <property type="component" value="Unassembled WGS sequence"/>
</dbReference>
<evidence type="ECO:0000313" key="7">
    <source>
        <dbReference type="EMBL" id="PYZ95592.1"/>
    </source>
</evidence>
<dbReference type="RefSeq" id="WP_110521716.1">
    <property type="nucleotide sequence ID" value="NZ_PDOF01000004.1"/>
</dbReference>